<dbReference type="Pfam" id="PF03184">
    <property type="entry name" value="DDE_1"/>
    <property type="match status" value="1"/>
</dbReference>
<name>A0A9J6FFU6_HAELO</name>
<feature type="domain" description="DDE-1" evidence="1">
    <location>
        <begin position="161"/>
        <end position="240"/>
    </location>
</feature>
<dbReference type="EMBL" id="JABSTR010000001">
    <property type="protein sequence ID" value="KAH9361954.1"/>
    <property type="molecule type" value="Genomic_DNA"/>
</dbReference>
<dbReference type="OrthoDB" id="6430169at2759"/>
<protein>
    <recommendedName>
        <fullName evidence="1">DDE-1 domain-containing protein</fullName>
    </recommendedName>
</protein>
<proteinExistence type="predicted"/>
<keyword evidence="3" id="KW-1185">Reference proteome</keyword>
<dbReference type="PANTHER" id="PTHR19303:SF73">
    <property type="entry name" value="PROTEIN PDC2"/>
    <property type="match status" value="1"/>
</dbReference>
<comment type="caution">
    <text evidence="2">The sequence shown here is derived from an EMBL/GenBank/DDBJ whole genome shotgun (WGS) entry which is preliminary data.</text>
</comment>
<organism evidence="2 3">
    <name type="scientific">Haemaphysalis longicornis</name>
    <name type="common">Bush tick</name>
    <dbReference type="NCBI Taxonomy" id="44386"/>
    <lineage>
        <taxon>Eukaryota</taxon>
        <taxon>Metazoa</taxon>
        <taxon>Ecdysozoa</taxon>
        <taxon>Arthropoda</taxon>
        <taxon>Chelicerata</taxon>
        <taxon>Arachnida</taxon>
        <taxon>Acari</taxon>
        <taxon>Parasitiformes</taxon>
        <taxon>Ixodida</taxon>
        <taxon>Ixodoidea</taxon>
        <taxon>Ixodidae</taxon>
        <taxon>Haemaphysalinae</taxon>
        <taxon>Haemaphysalis</taxon>
    </lineage>
</organism>
<gene>
    <name evidence="2" type="ORF">HPB48_003637</name>
</gene>
<evidence type="ECO:0000313" key="2">
    <source>
        <dbReference type="EMBL" id="KAH9361954.1"/>
    </source>
</evidence>
<dbReference type="GO" id="GO:0005634">
    <property type="term" value="C:nucleus"/>
    <property type="evidence" value="ECO:0007669"/>
    <property type="project" value="TreeGrafter"/>
</dbReference>
<evidence type="ECO:0000313" key="3">
    <source>
        <dbReference type="Proteomes" id="UP000821853"/>
    </source>
</evidence>
<evidence type="ECO:0000259" key="1">
    <source>
        <dbReference type="Pfam" id="PF03184"/>
    </source>
</evidence>
<dbReference type="InterPro" id="IPR004875">
    <property type="entry name" value="DDE_SF_endonuclease_dom"/>
</dbReference>
<dbReference type="AlphaFoldDB" id="A0A9J6FFU6"/>
<dbReference type="InterPro" id="IPR050863">
    <property type="entry name" value="CenT-Element_Derived"/>
</dbReference>
<accession>A0A9J6FFU6</accession>
<sequence length="243" mass="27125">MNAEPSGASAGLLGCATPLGSVIVQGGPPAMAIDGQVNGWRRDVGWNDGLCPTLPAQVAFPNLVAGKTGKTRFSRLLPNGLLHRFKVRHGIVFKLIVGKAASASDQYVAAWLEKNEEVISSYAERGVYNADETALYYQMLPDKTHAMKDDTCTGGKHSKVRVKALVCTNMDGSDRRVPFVIRKSKKPRWFRSYVPVRYRHNDKPWMMRDLFADWLSEFDRDMQRQGRRVPLGMDNCSAHDVQT</sequence>
<dbReference type="GO" id="GO:0003677">
    <property type="term" value="F:DNA binding"/>
    <property type="evidence" value="ECO:0007669"/>
    <property type="project" value="TreeGrafter"/>
</dbReference>
<dbReference type="VEuPathDB" id="VectorBase:HLOH_056412"/>
<dbReference type="PANTHER" id="PTHR19303">
    <property type="entry name" value="TRANSPOSON"/>
    <property type="match status" value="1"/>
</dbReference>
<reference evidence="2 3" key="1">
    <citation type="journal article" date="2020" name="Cell">
        <title>Large-Scale Comparative Analyses of Tick Genomes Elucidate Their Genetic Diversity and Vector Capacities.</title>
        <authorList>
            <consortium name="Tick Genome and Microbiome Consortium (TIGMIC)"/>
            <person name="Jia N."/>
            <person name="Wang J."/>
            <person name="Shi W."/>
            <person name="Du L."/>
            <person name="Sun Y."/>
            <person name="Zhan W."/>
            <person name="Jiang J.F."/>
            <person name="Wang Q."/>
            <person name="Zhang B."/>
            <person name="Ji P."/>
            <person name="Bell-Sakyi L."/>
            <person name="Cui X.M."/>
            <person name="Yuan T.T."/>
            <person name="Jiang B.G."/>
            <person name="Yang W.F."/>
            <person name="Lam T.T."/>
            <person name="Chang Q.C."/>
            <person name="Ding S.J."/>
            <person name="Wang X.J."/>
            <person name="Zhu J.G."/>
            <person name="Ruan X.D."/>
            <person name="Zhao L."/>
            <person name="Wei J.T."/>
            <person name="Ye R.Z."/>
            <person name="Que T.C."/>
            <person name="Du C.H."/>
            <person name="Zhou Y.H."/>
            <person name="Cheng J.X."/>
            <person name="Dai P.F."/>
            <person name="Guo W.B."/>
            <person name="Han X.H."/>
            <person name="Huang E.J."/>
            <person name="Li L.F."/>
            <person name="Wei W."/>
            <person name="Gao Y.C."/>
            <person name="Liu J.Z."/>
            <person name="Shao H.Z."/>
            <person name="Wang X."/>
            <person name="Wang C.C."/>
            <person name="Yang T.C."/>
            <person name="Huo Q.B."/>
            <person name="Li W."/>
            <person name="Chen H.Y."/>
            <person name="Chen S.E."/>
            <person name="Zhou L.G."/>
            <person name="Ni X.B."/>
            <person name="Tian J.H."/>
            <person name="Sheng Y."/>
            <person name="Liu T."/>
            <person name="Pan Y.S."/>
            <person name="Xia L.Y."/>
            <person name="Li J."/>
            <person name="Zhao F."/>
            <person name="Cao W.C."/>
        </authorList>
    </citation>
    <scope>NUCLEOTIDE SEQUENCE [LARGE SCALE GENOMIC DNA]</scope>
    <source>
        <strain evidence="2">HaeL-2018</strain>
    </source>
</reference>
<dbReference type="Proteomes" id="UP000821853">
    <property type="component" value="Chromosome 1"/>
</dbReference>